<dbReference type="VEuPathDB" id="FungiDB:Z519_08420"/>
<dbReference type="EMBL" id="KN846992">
    <property type="protein sequence ID" value="KIW90637.1"/>
    <property type="molecule type" value="Genomic_DNA"/>
</dbReference>
<sequence>MRSSRRSRTLVRLARVVLMVDNTALLSGHWTADTKDFYIPVEWGAFVHQVMSGQAALLAEAVRKDLDTLTKCHMLRPLEYFGQRFVQAQWRDFAVALVYTYVDVEPRPGKICALGAMQGTSNEPIFPECTRSFRVPGGSCSVTF</sequence>
<dbReference type="AlphaFoldDB" id="A0A0D2FVR1"/>
<proteinExistence type="predicted"/>
<evidence type="ECO:0000313" key="2">
    <source>
        <dbReference type="Proteomes" id="UP000053789"/>
    </source>
</evidence>
<name>A0A0D2FVR1_CLAB1</name>
<accession>A0A0D2FVR1</accession>
<protein>
    <submittedName>
        <fullName evidence="1">Uncharacterized protein</fullName>
    </submittedName>
</protein>
<dbReference type="Proteomes" id="UP000053789">
    <property type="component" value="Unassembled WGS sequence"/>
</dbReference>
<organism evidence="1 2">
    <name type="scientific">Cladophialophora bantiana (strain ATCC 10958 / CBS 173.52 / CDC B-1940 / NIH 8579)</name>
    <name type="common">Xylohypha bantiana</name>
    <dbReference type="NCBI Taxonomy" id="1442370"/>
    <lineage>
        <taxon>Eukaryota</taxon>
        <taxon>Fungi</taxon>
        <taxon>Dikarya</taxon>
        <taxon>Ascomycota</taxon>
        <taxon>Pezizomycotina</taxon>
        <taxon>Eurotiomycetes</taxon>
        <taxon>Chaetothyriomycetidae</taxon>
        <taxon>Chaetothyriales</taxon>
        <taxon>Herpotrichiellaceae</taxon>
        <taxon>Cladophialophora</taxon>
    </lineage>
</organism>
<dbReference type="HOGENOM" id="CLU_1796260_0_0_1"/>
<keyword evidence="2" id="KW-1185">Reference proteome</keyword>
<dbReference type="GeneID" id="27701348"/>
<reference evidence="1" key="1">
    <citation type="submission" date="2015-01" db="EMBL/GenBank/DDBJ databases">
        <title>The Genome Sequence of Cladophialophora bantiana CBS 173.52.</title>
        <authorList>
            <consortium name="The Broad Institute Genomics Platform"/>
            <person name="Cuomo C."/>
            <person name="de Hoog S."/>
            <person name="Gorbushina A."/>
            <person name="Stielow B."/>
            <person name="Teixiera M."/>
            <person name="Abouelleil A."/>
            <person name="Chapman S.B."/>
            <person name="Priest M."/>
            <person name="Young S.K."/>
            <person name="Wortman J."/>
            <person name="Nusbaum C."/>
            <person name="Birren B."/>
        </authorList>
    </citation>
    <scope>NUCLEOTIDE SEQUENCE [LARGE SCALE GENOMIC DNA]</scope>
    <source>
        <strain evidence="1">CBS 173.52</strain>
    </source>
</reference>
<gene>
    <name evidence="1" type="ORF">Z519_08420</name>
</gene>
<dbReference type="RefSeq" id="XP_016617306.1">
    <property type="nucleotide sequence ID" value="XM_016766148.1"/>
</dbReference>
<evidence type="ECO:0000313" key="1">
    <source>
        <dbReference type="EMBL" id="KIW90637.1"/>
    </source>
</evidence>